<dbReference type="GO" id="GO:0006950">
    <property type="term" value="P:response to stress"/>
    <property type="evidence" value="ECO:0007669"/>
    <property type="project" value="TreeGrafter"/>
</dbReference>
<dbReference type="SUPFAM" id="SSF46785">
    <property type="entry name" value="Winged helix' DNA-binding domain"/>
    <property type="match status" value="1"/>
</dbReference>
<accession>A9FAT8</accession>
<dbReference type="InterPro" id="IPR000835">
    <property type="entry name" value="HTH_MarR-typ"/>
</dbReference>
<evidence type="ECO:0000259" key="1">
    <source>
        <dbReference type="PROSITE" id="PS50995"/>
    </source>
</evidence>
<name>A9FAT8_SORC5</name>
<dbReference type="Pfam" id="PF12802">
    <property type="entry name" value="MarR_2"/>
    <property type="match status" value="1"/>
</dbReference>
<gene>
    <name evidence="2" type="ordered locus">sce7771</name>
</gene>
<dbReference type="KEGG" id="scl:sce7771"/>
<dbReference type="EMBL" id="AM746676">
    <property type="protein sequence ID" value="CAN97940.1"/>
    <property type="molecule type" value="Genomic_DNA"/>
</dbReference>
<dbReference type="BioCyc" id="SCEL448385:SCE_RS39785-MONOMER"/>
<feature type="domain" description="HTH marR-type" evidence="1">
    <location>
        <begin position="31"/>
        <end position="165"/>
    </location>
</feature>
<dbReference type="HOGENOM" id="CLU_083287_7_1_7"/>
<dbReference type="PANTHER" id="PTHR33164:SF99">
    <property type="entry name" value="MARR FAMILY REGULATORY PROTEIN"/>
    <property type="match status" value="1"/>
</dbReference>
<dbReference type="Proteomes" id="UP000002139">
    <property type="component" value="Chromosome"/>
</dbReference>
<dbReference type="GO" id="GO:0003700">
    <property type="term" value="F:DNA-binding transcription factor activity"/>
    <property type="evidence" value="ECO:0007669"/>
    <property type="project" value="InterPro"/>
</dbReference>
<reference evidence="2 3" key="1">
    <citation type="journal article" date="2007" name="Nat. Biotechnol.">
        <title>Complete genome sequence of the myxobacterium Sorangium cellulosum.</title>
        <authorList>
            <person name="Schneiker S."/>
            <person name="Perlova O."/>
            <person name="Kaiser O."/>
            <person name="Gerth K."/>
            <person name="Alici A."/>
            <person name="Altmeyer M.O."/>
            <person name="Bartels D."/>
            <person name="Bekel T."/>
            <person name="Beyer S."/>
            <person name="Bode E."/>
            <person name="Bode H.B."/>
            <person name="Bolten C.J."/>
            <person name="Choudhuri J.V."/>
            <person name="Doss S."/>
            <person name="Elnakady Y.A."/>
            <person name="Frank B."/>
            <person name="Gaigalat L."/>
            <person name="Goesmann A."/>
            <person name="Groeger C."/>
            <person name="Gross F."/>
            <person name="Jelsbak L."/>
            <person name="Jelsbak L."/>
            <person name="Kalinowski J."/>
            <person name="Kegler C."/>
            <person name="Knauber T."/>
            <person name="Konietzny S."/>
            <person name="Kopp M."/>
            <person name="Krause L."/>
            <person name="Krug D."/>
            <person name="Linke B."/>
            <person name="Mahmud T."/>
            <person name="Martinez-Arias R."/>
            <person name="McHardy A.C."/>
            <person name="Merai M."/>
            <person name="Meyer F."/>
            <person name="Mormann S."/>
            <person name="Munoz-Dorado J."/>
            <person name="Perez J."/>
            <person name="Pradella S."/>
            <person name="Rachid S."/>
            <person name="Raddatz G."/>
            <person name="Rosenau F."/>
            <person name="Rueckert C."/>
            <person name="Sasse F."/>
            <person name="Scharfe M."/>
            <person name="Schuster S.C."/>
            <person name="Suen G."/>
            <person name="Treuner-Lange A."/>
            <person name="Velicer G.J."/>
            <person name="Vorholter F.-J."/>
            <person name="Weissman K.J."/>
            <person name="Welch R.D."/>
            <person name="Wenzel S.C."/>
            <person name="Whitworth D.E."/>
            <person name="Wilhelm S."/>
            <person name="Wittmann C."/>
            <person name="Bloecker H."/>
            <person name="Puehler A."/>
            <person name="Mueller R."/>
        </authorList>
    </citation>
    <scope>NUCLEOTIDE SEQUENCE [LARGE SCALE GENOMIC DNA]</scope>
    <source>
        <strain evidence="3">So ce56</strain>
    </source>
</reference>
<dbReference type="InterPro" id="IPR036388">
    <property type="entry name" value="WH-like_DNA-bd_sf"/>
</dbReference>
<dbReference type="eggNOG" id="COG1846">
    <property type="taxonomic scope" value="Bacteria"/>
</dbReference>
<dbReference type="InterPro" id="IPR039422">
    <property type="entry name" value="MarR/SlyA-like"/>
</dbReference>
<dbReference type="PANTHER" id="PTHR33164">
    <property type="entry name" value="TRANSCRIPTIONAL REGULATOR, MARR FAMILY"/>
    <property type="match status" value="1"/>
</dbReference>
<dbReference type="PRINTS" id="PR00598">
    <property type="entry name" value="HTHMARR"/>
</dbReference>
<dbReference type="InterPro" id="IPR036390">
    <property type="entry name" value="WH_DNA-bd_sf"/>
</dbReference>
<evidence type="ECO:0000313" key="2">
    <source>
        <dbReference type="EMBL" id="CAN97940.1"/>
    </source>
</evidence>
<proteinExistence type="predicted"/>
<keyword evidence="3" id="KW-1185">Reference proteome</keyword>
<dbReference type="AlphaFoldDB" id="A9FAT8"/>
<dbReference type="Gene3D" id="1.10.10.10">
    <property type="entry name" value="Winged helix-like DNA-binding domain superfamily/Winged helix DNA-binding domain"/>
    <property type="match status" value="1"/>
</dbReference>
<protein>
    <submittedName>
        <fullName evidence="2">Transcriptional regulator, MarR family</fullName>
    </submittedName>
</protein>
<dbReference type="STRING" id="448385.sce7771"/>
<organism evidence="2 3">
    <name type="scientific">Sorangium cellulosum (strain So ce56)</name>
    <name type="common">Polyangium cellulosum (strain So ce56)</name>
    <dbReference type="NCBI Taxonomy" id="448385"/>
    <lineage>
        <taxon>Bacteria</taxon>
        <taxon>Pseudomonadati</taxon>
        <taxon>Myxococcota</taxon>
        <taxon>Polyangia</taxon>
        <taxon>Polyangiales</taxon>
        <taxon>Polyangiaceae</taxon>
        <taxon>Sorangium</taxon>
    </lineage>
</organism>
<sequence length="181" mass="19837">MNRAAARGRQRHLRNLGCGLHAPAVKPARPDEDLVLLFAAIAAANSDEVMRRVERAGHGDLRPSHGYVFQHLVPGPVKVRELAERLGITAQGASKAVAELEQLGYVRRRVAEDDQRNRLVELTDRGWAAVEAGRAARAAVNRRLRALLGEEQAGALLASLQRIAERTGGLELLSSRRLRQP</sequence>
<dbReference type="SMART" id="SM00347">
    <property type="entry name" value="HTH_MARR"/>
    <property type="match status" value="1"/>
</dbReference>
<dbReference type="PROSITE" id="PS50995">
    <property type="entry name" value="HTH_MARR_2"/>
    <property type="match status" value="1"/>
</dbReference>
<evidence type="ECO:0000313" key="3">
    <source>
        <dbReference type="Proteomes" id="UP000002139"/>
    </source>
</evidence>